<reference evidence="8" key="2">
    <citation type="submission" date="2024-05" db="EMBL/GenBank/DDBJ databases">
        <authorList>
            <person name="Wolfe A."/>
        </authorList>
    </citation>
    <scope>NUCLEOTIDE SEQUENCE</scope>
    <source>
        <strain evidence="8">UMB1064</strain>
    </source>
</reference>
<evidence type="ECO:0000313" key="9">
    <source>
        <dbReference type="Proteomes" id="UP001223646"/>
    </source>
</evidence>
<dbReference type="Pfam" id="PF12823">
    <property type="entry name" value="DUF3817"/>
    <property type="match status" value="1"/>
</dbReference>
<keyword evidence="5 6" id="KW-0472">Membrane</keyword>
<dbReference type="NCBIfam" id="TIGR03954">
    <property type="entry name" value="integ_memb_HG"/>
    <property type="match status" value="1"/>
</dbReference>
<evidence type="ECO:0000256" key="4">
    <source>
        <dbReference type="ARBA" id="ARBA00022989"/>
    </source>
</evidence>
<reference evidence="8" key="1">
    <citation type="submission" date="2023-05" db="EMBL/GenBank/DDBJ databases">
        <authorList>
            <person name="Du J."/>
        </authorList>
    </citation>
    <scope>NUCLEOTIDE SEQUENCE</scope>
    <source>
        <strain evidence="8">UMB1064</strain>
    </source>
</reference>
<sequence length="154" mass="17311">MNSPKKLYGVLAAAEMVTWALLLLGLALKYLFKVTDVATTIFGSIHGFTFLCYVVTTIMVWINQQWSFGRGVIGLASSIIPFATYPFERNTLKAGLLDRPWRFTDEAEEPQGIFEWALAMIIRRPFISAFVILIVLAVVFTLLLMAGPPTQWFS</sequence>
<dbReference type="InterPro" id="IPR023845">
    <property type="entry name" value="DUF3817_TM"/>
</dbReference>
<feature type="transmembrane region" description="Helical" evidence="6">
    <location>
        <begin position="40"/>
        <end position="62"/>
    </location>
</feature>
<dbReference type="RefSeq" id="WP_070827685.1">
    <property type="nucleotide sequence ID" value="NZ_JASOOY020000035.1"/>
</dbReference>
<protein>
    <submittedName>
        <fullName evidence="8">DUF3817 domain-containing protein</fullName>
    </submittedName>
</protein>
<dbReference type="GO" id="GO:0005886">
    <property type="term" value="C:plasma membrane"/>
    <property type="evidence" value="ECO:0007669"/>
    <property type="project" value="UniProtKB-SubCell"/>
</dbReference>
<evidence type="ECO:0000256" key="2">
    <source>
        <dbReference type="ARBA" id="ARBA00022475"/>
    </source>
</evidence>
<feature type="transmembrane region" description="Helical" evidence="6">
    <location>
        <begin position="126"/>
        <end position="146"/>
    </location>
</feature>
<comment type="subcellular location">
    <subcellularLocation>
        <location evidence="1">Cell membrane</location>
        <topology evidence="1">Multi-pass membrane protein</topology>
    </subcellularLocation>
</comment>
<keyword evidence="2" id="KW-1003">Cell membrane</keyword>
<dbReference type="PANTHER" id="PTHR40077">
    <property type="entry name" value="MEMBRANE PROTEIN-RELATED"/>
    <property type="match status" value="1"/>
</dbReference>
<dbReference type="PANTHER" id="PTHR40077:SF1">
    <property type="entry name" value="MEMBRANE PROTEIN"/>
    <property type="match status" value="1"/>
</dbReference>
<name>A0AAW9SW51_CORAY</name>
<feature type="transmembrane region" description="Helical" evidence="6">
    <location>
        <begin position="6"/>
        <end position="28"/>
    </location>
</feature>
<evidence type="ECO:0000256" key="5">
    <source>
        <dbReference type="ARBA" id="ARBA00023136"/>
    </source>
</evidence>
<dbReference type="Proteomes" id="UP001223646">
    <property type="component" value="Unassembled WGS sequence"/>
</dbReference>
<feature type="domain" description="DUF3817" evidence="7">
    <location>
        <begin position="6"/>
        <end position="91"/>
    </location>
</feature>
<evidence type="ECO:0000313" key="8">
    <source>
        <dbReference type="EMBL" id="MEO3718152.1"/>
    </source>
</evidence>
<accession>A0AAW9SW51</accession>
<gene>
    <name evidence="8" type="ORF">QP460_011255</name>
</gene>
<keyword evidence="4 6" id="KW-1133">Transmembrane helix</keyword>
<proteinExistence type="predicted"/>
<organism evidence="8 9">
    <name type="scientific">Corynebacterium amycolatum</name>
    <dbReference type="NCBI Taxonomy" id="43765"/>
    <lineage>
        <taxon>Bacteria</taxon>
        <taxon>Bacillati</taxon>
        <taxon>Actinomycetota</taxon>
        <taxon>Actinomycetes</taxon>
        <taxon>Mycobacteriales</taxon>
        <taxon>Corynebacteriaceae</taxon>
        <taxon>Corynebacterium</taxon>
    </lineage>
</organism>
<dbReference type="AlphaFoldDB" id="A0AAW9SW51"/>
<keyword evidence="3 6" id="KW-0812">Transmembrane</keyword>
<evidence type="ECO:0000259" key="7">
    <source>
        <dbReference type="Pfam" id="PF12823"/>
    </source>
</evidence>
<evidence type="ECO:0000256" key="3">
    <source>
        <dbReference type="ARBA" id="ARBA00022692"/>
    </source>
</evidence>
<evidence type="ECO:0000256" key="1">
    <source>
        <dbReference type="ARBA" id="ARBA00004651"/>
    </source>
</evidence>
<evidence type="ECO:0000256" key="6">
    <source>
        <dbReference type="SAM" id="Phobius"/>
    </source>
</evidence>
<comment type="caution">
    <text evidence="8">The sequence shown here is derived from an EMBL/GenBank/DDBJ whole genome shotgun (WGS) entry which is preliminary data.</text>
</comment>
<dbReference type="EMBL" id="JASOOY020000035">
    <property type="protein sequence ID" value="MEO3718152.1"/>
    <property type="molecule type" value="Genomic_DNA"/>
</dbReference>